<evidence type="ECO:0000313" key="2">
    <source>
        <dbReference type="EMBL" id="MFC5526529.1"/>
    </source>
</evidence>
<evidence type="ECO:0000313" key="3">
    <source>
        <dbReference type="Proteomes" id="UP001596114"/>
    </source>
</evidence>
<organism evidence="2 3">
    <name type="scientific">Rhodanobacter ginsengisoli</name>
    <dbReference type="NCBI Taxonomy" id="418646"/>
    <lineage>
        <taxon>Bacteria</taxon>
        <taxon>Pseudomonadati</taxon>
        <taxon>Pseudomonadota</taxon>
        <taxon>Gammaproteobacteria</taxon>
        <taxon>Lysobacterales</taxon>
        <taxon>Rhodanobacteraceae</taxon>
        <taxon>Rhodanobacter</taxon>
    </lineage>
</organism>
<dbReference type="GO" id="GO:0016491">
    <property type="term" value="F:oxidoreductase activity"/>
    <property type="evidence" value="ECO:0007669"/>
    <property type="project" value="UniProtKB-KW"/>
</dbReference>
<dbReference type="PANTHER" id="PTHR36151:SF3">
    <property type="entry name" value="ER-BOUND OXYGENASE MPAB_MPAB'_RUBBER OXYGENASE CATALYTIC DOMAIN-CONTAINING PROTEIN"/>
    <property type="match status" value="1"/>
</dbReference>
<gene>
    <name evidence="2" type="ORF">ACFPPA_12370</name>
</gene>
<keyword evidence="2" id="KW-0560">Oxidoreductase</keyword>
<keyword evidence="3" id="KW-1185">Reference proteome</keyword>
<dbReference type="EMBL" id="JBHSNF010000002">
    <property type="protein sequence ID" value="MFC5526529.1"/>
    <property type="molecule type" value="Genomic_DNA"/>
</dbReference>
<dbReference type="InterPro" id="IPR018713">
    <property type="entry name" value="MPAB/Lcp_cat_dom"/>
</dbReference>
<accession>A0ABW0QNK6</accession>
<proteinExistence type="predicted"/>
<comment type="caution">
    <text evidence="2">The sequence shown here is derived from an EMBL/GenBank/DDBJ whole genome shotgun (WGS) entry which is preliminary data.</text>
</comment>
<dbReference type="Proteomes" id="UP001596114">
    <property type="component" value="Unassembled WGS sequence"/>
</dbReference>
<feature type="domain" description="ER-bound oxygenase mpaB/mpaB'/Rubber oxygenase catalytic" evidence="1">
    <location>
        <begin position="58"/>
        <end position="281"/>
    </location>
</feature>
<evidence type="ECO:0000259" key="1">
    <source>
        <dbReference type="Pfam" id="PF09995"/>
    </source>
</evidence>
<name>A0ABW0QNK6_9GAMM</name>
<dbReference type="EC" id="1.-.-.-" evidence="2"/>
<protein>
    <submittedName>
        <fullName evidence="2">Oxygenase MpaB family protein</fullName>
        <ecNumber evidence="2">1.-.-.-</ecNumber>
    </submittedName>
</protein>
<dbReference type="Pfam" id="PF09995">
    <property type="entry name" value="MPAB_Lcp_cat"/>
    <property type="match status" value="1"/>
</dbReference>
<dbReference type="RefSeq" id="WP_377320280.1">
    <property type="nucleotide sequence ID" value="NZ_JBHSNF010000002.1"/>
</dbReference>
<dbReference type="PANTHER" id="PTHR36151">
    <property type="entry name" value="BLR2777 PROTEIN"/>
    <property type="match status" value="1"/>
</dbReference>
<reference evidence="3" key="1">
    <citation type="journal article" date="2019" name="Int. J. Syst. Evol. Microbiol.">
        <title>The Global Catalogue of Microorganisms (GCM) 10K type strain sequencing project: providing services to taxonomists for standard genome sequencing and annotation.</title>
        <authorList>
            <consortium name="The Broad Institute Genomics Platform"/>
            <consortium name="The Broad Institute Genome Sequencing Center for Infectious Disease"/>
            <person name="Wu L."/>
            <person name="Ma J."/>
        </authorList>
    </citation>
    <scope>NUCLEOTIDE SEQUENCE [LARGE SCALE GENOMIC DNA]</scope>
    <source>
        <strain evidence="3">CGMCC 1.16619</strain>
    </source>
</reference>
<sequence length="314" mass="35012">MFSPPDFLSRTARESLRPLRAAIRHWVLSAFPRSNSGSLDYDQPRGDPGLFGPDSATWRVHADFPGMLSGGLAALTLQTLHPLALAGVWDHSNFRGDLLGRLRRTTAFVGGTTYAPRAQADALIEHVRQIHAHIVGHAEDGRPYSANDPQLLTWVHVTEAYSFLQGYRRYSHVVLPAGAADRYYDEVRRIAEALGATRVPASEREVEEYFRQIQPKLAFTERSRVVLDLLSQVRLPVPAAGLSRDLFLLAGTALLPEWATVLLGHTPWRQRQSRLAAGALWSVAPVFRSALRDGIASRACRRMDRDPAELSRWP</sequence>